<protein>
    <submittedName>
        <fullName evidence="1">Uncharacterized protein</fullName>
    </submittedName>
</protein>
<evidence type="ECO:0000313" key="1">
    <source>
        <dbReference type="EMBL" id="EEH10053.1"/>
    </source>
</evidence>
<dbReference type="GeneID" id="69034714"/>
<organism evidence="1 2">
    <name type="scientific">Ajellomyces capsulatus (strain G186AR / H82 / ATCC MYA-2454 / RMSCC 2432)</name>
    <name type="common">Darling's disease fungus</name>
    <name type="synonym">Histoplasma capsulatum</name>
    <dbReference type="NCBI Taxonomy" id="447093"/>
    <lineage>
        <taxon>Eukaryota</taxon>
        <taxon>Fungi</taxon>
        <taxon>Dikarya</taxon>
        <taxon>Ascomycota</taxon>
        <taxon>Pezizomycotina</taxon>
        <taxon>Eurotiomycetes</taxon>
        <taxon>Eurotiomycetidae</taxon>
        <taxon>Onygenales</taxon>
        <taxon>Ajellomycetaceae</taxon>
        <taxon>Histoplasma</taxon>
    </lineage>
</organism>
<reference evidence="1" key="1">
    <citation type="submission" date="2009-02" db="EMBL/GenBank/DDBJ databases">
        <title>The Genome Sequence of Ajellomyces capsulatus strain G186AR.</title>
        <authorList>
            <consortium name="The Broad Institute Genome Sequencing Platform"/>
            <person name="Champion M."/>
            <person name="Cuomo C."/>
            <person name="Ma L.-J."/>
            <person name="Henn M.R."/>
            <person name="Sil A."/>
            <person name="Goldman B."/>
            <person name="Young S.K."/>
            <person name="Kodira C.D."/>
            <person name="Zeng Q."/>
            <person name="Koehrsen M."/>
            <person name="Alvarado L."/>
            <person name="Berlin A."/>
            <person name="Borenstein D."/>
            <person name="Chen Z."/>
            <person name="Engels R."/>
            <person name="Freedman E."/>
            <person name="Gellesch M."/>
            <person name="Goldberg J."/>
            <person name="Griggs A."/>
            <person name="Gujja S."/>
            <person name="Heiman D."/>
            <person name="Hepburn T."/>
            <person name="Howarth C."/>
            <person name="Jen D."/>
            <person name="Larson L."/>
            <person name="Lewis B."/>
            <person name="Mehta T."/>
            <person name="Park D."/>
            <person name="Pearson M."/>
            <person name="Roberts A."/>
            <person name="Saif S."/>
            <person name="Shea T."/>
            <person name="Shenoy N."/>
            <person name="Sisk P."/>
            <person name="Stolte C."/>
            <person name="Sykes S."/>
            <person name="Walk T."/>
            <person name="White J."/>
            <person name="Yandava C."/>
            <person name="Klein B."/>
            <person name="McEwen J.G."/>
            <person name="Puccia R."/>
            <person name="Goldman G.H."/>
            <person name="Felipe M.S."/>
            <person name="Nino-Vega G."/>
            <person name="San-Blas G."/>
            <person name="Taylor J."/>
            <person name="Mendoza L."/>
            <person name="Galagan J."/>
            <person name="Nusbaum C."/>
            <person name="Birren B."/>
        </authorList>
    </citation>
    <scope>NUCLEOTIDE SEQUENCE</scope>
    <source>
        <strain evidence="1">G186AR</strain>
    </source>
</reference>
<proteinExistence type="predicted"/>
<dbReference type="EMBL" id="GG663364">
    <property type="protein sequence ID" value="EEH10053.1"/>
    <property type="molecule type" value="Genomic_DNA"/>
</dbReference>
<accession>C0NFN2</accession>
<gene>
    <name evidence="1" type="ORF">HCBG_01698</name>
</gene>
<dbReference type="InParanoid" id="C0NFN2"/>
<dbReference type="Proteomes" id="UP000001631">
    <property type="component" value="Unassembled WGS sequence"/>
</dbReference>
<dbReference type="RefSeq" id="XP_045290533.1">
    <property type="nucleotide sequence ID" value="XM_045428747.1"/>
</dbReference>
<keyword evidence="2" id="KW-1185">Reference proteome</keyword>
<dbReference type="AlphaFoldDB" id="C0NFN2"/>
<name>C0NFN2_AJECG</name>
<sequence>MTSNITRQPEGLSACQILSMTEQPYKVASTSHVSREHAFYVDGSKFRTFAPSDHRSFISSYEFDSSTECTLSALRFVHNMCEEGRKNTFARITTKIITGMDDAEHHERRHQSTAIHQAGIVCSILRNLKSTRFFPRGGRDDGDFCGLD</sequence>
<dbReference type="HOGENOM" id="CLU_1758269_0_0_1"/>
<evidence type="ECO:0000313" key="2">
    <source>
        <dbReference type="Proteomes" id="UP000001631"/>
    </source>
</evidence>